<name>A0ABR3KR50_TRISP</name>
<gene>
    <name evidence="1" type="ORF">TSPI_03670</name>
</gene>
<dbReference type="EMBL" id="JBEUSY010000170">
    <property type="protein sequence ID" value="KAL1243124.1"/>
    <property type="molecule type" value="Genomic_DNA"/>
</dbReference>
<comment type="caution">
    <text evidence="1">The sequence shown here is derived from an EMBL/GenBank/DDBJ whole genome shotgun (WGS) entry which is preliminary data.</text>
</comment>
<organism evidence="1 2">
    <name type="scientific">Trichinella spiralis</name>
    <name type="common">Trichina worm</name>
    <dbReference type="NCBI Taxonomy" id="6334"/>
    <lineage>
        <taxon>Eukaryota</taxon>
        <taxon>Metazoa</taxon>
        <taxon>Ecdysozoa</taxon>
        <taxon>Nematoda</taxon>
        <taxon>Enoplea</taxon>
        <taxon>Dorylaimia</taxon>
        <taxon>Trichinellida</taxon>
        <taxon>Trichinellidae</taxon>
        <taxon>Trichinella</taxon>
    </lineage>
</organism>
<evidence type="ECO:0000313" key="2">
    <source>
        <dbReference type="Proteomes" id="UP001558632"/>
    </source>
</evidence>
<protein>
    <submittedName>
        <fullName evidence="1">Polycystin-1-like protein</fullName>
    </submittedName>
</protein>
<reference evidence="1 2" key="1">
    <citation type="submission" date="2024-07" db="EMBL/GenBank/DDBJ databases">
        <title>Enhanced genomic and transcriptomic resources for Trichinella pseudospiralis and T. spiralis underpin the discovery of pronounced molecular differences between stages and species.</title>
        <authorList>
            <person name="Pasi K.K."/>
            <person name="La Rosa G."/>
            <person name="Gomez-Morales M.A."/>
            <person name="Tosini F."/>
            <person name="Sumanam S."/>
            <person name="Young N.D."/>
            <person name="Chang B.C."/>
            <person name="Robin G.B."/>
        </authorList>
    </citation>
    <scope>NUCLEOTIDE SEQUENCE [LARGE SCALE GENOMIC DNA]</scope>
    <source>
        <strain evidence="1">ISS534</strain>
    </source>
</reference>
<keyword evidence="2" id="KW-1185">Reference proteome</keyword>
<accession>A0ABR3KR50</accession>
<sequence>MAAIANAIFVSRRFKSIRVMNIWRTRKLRKVSIFIWLNEEFDTRGEIVFFAHNNCSFWNAANDLARHLFVILSDVLSTFVKPSHQKISKRLIHRFWLTCEEEETPKRKALSFMKTMKANVGVWNSKKFSVSRDSAYLLKNTSAQR</sequence>
<dbReference type="Proteomes" id="UP001558632">
    <property type="component" value="Unassembled WGS sequence"/>
</dbReference>
<proteinExistence type="predicted"/>
<evidence type="ECO:0000313" key="1">
    <source>
        <dbReference type="EMBL" id="KAL1243124.1"/>
    </source>
</evidence>